<dbReference type="SUPFAM" id="SSF47095">
    <property type="entry name" value="HMG-box"/>
    <property type="match status" value="1"/>
</dbReference>
<dbReference type="Gene3D" id="1.10.30.10">
    <property type="entry name" value="High mobility group box domain"/>
    <property type="match status" value="1"/>
</dbReference>
<dbReference type="InterPro" id="IPR051356">
    <property type="entry name" value="SOX/SOX-like_TF"/>
</dbReference>
<gene>
    <name evidence="6" type="ORF">N7494_009127</name>
</gene>
<dbReference type="GO" id="GO:0000978">
    <property type="term" value="F:RNA polymerase II cis-regulatory region sequence-specific DNA binding"/>
    <property type="evidence" value="ECO:0007669"/>
    <property type="project" value="TreeGrafter"/>
</dbReference>
<feature type="DNA-binding region" description="HMG box" evidence="3">
    <location>
        <begin position="185"/>
        <end position="253"/>
    </location>
</feature>
<keyword evidence="1 3" id="KW-0238">DNA-binding</keyword>
<feature type="domain" description="HMG box" evidence="5">
    <location>
        <begin position="185"/>
        <end position="253"/>
    </location>
</feature>
<dbReference type="SMART" id="SM00398">
    <property type="entry name" value="HMG"/>
    <property type="match status" value="1"/>
</dbReference>
<dbReference type="Proteomes" id="UP001220324">
    <property type="component" value="Unassembled WGS sequence"/>
</dbReference>
<dbReference type="PANTHER" id="PTHR45789:SF2">
    <property type="entry name" value="FI18025P1"/>
    <property type="match status" value="1"/>
</dbReference>
<sequence length="505" mass="55261">MSVPNIPKLPPTPPSEHSIERNLQETYPPVPGHGEFAEYTDAQVNIFHAQHPQITSVMYAPTSGYWHPSMPTSHPMLPNQGVNTPPSTNDEGLSRLSASPSPSWSPSPKRRGQTPRARATRTPRERGRRSRKNASARAVEGGVPADKPMSVTAAHLVHIPIRDMHAYAHRSAEERLEEVETKNKISRPMNAFMMYRSAYAERAKVLINQRNYQVVNSAIADSWAVETEEVKNHYRDMANIEKDNHQRTFPQYKFKPNRGPAVAAVVAPGSPSTTANSSFVDHASPAWSSSDLDCPASVHDRSGNFPLDPIYHTRSNTPTSFHDLGANGYITPSWQGYIGSSCSTIQPSSLHGGISHVEDVHFHRLTPPAQEIQYGMSNGLNGLPGGSHHDLLQPQPGTSFSGRVDSDGSLDPQMLSYDAESGVQMSLAPAYPAVPNPYPVWEEDATDPYLTTSAPSCTSSPVPFTHMMSSSVPVSMQRNPSWDPQSDVSEMGDSWAAVQTPSSNF</sequence>
<feature type="compositionally biased region" description="Polar residues" evidence="4">
    <location>
        <begin position="80"/>
        <end position="91"/>
    </location>
</feature>
<dbReference type="CDD" id="cd01389">
    <property type="entry name" value="HMG-box_ROX1-like"/>
    <property type="match status" value="1"/>
</dbReference>
<keyword evidence="2 3" id="KW-0539">Nucleus</keyword>
<dbReference type="GO" id="GO:0000981">
    <property type="term" value="F:DNA-binding transcription factor activity, RNA polymerase II-specific"/>
    <property type="evidence" value="ECO:0007669"/>
    <property type="project" value="TreeGrafter"/>
</dbReference>
<evidence type="ECO:0000256" key="4">
    <source>
        <dbReference type="SAM" id="MobiDB-lite"/>
    </source>
</evidence>
<feature type="compositionally biased region" description="Basic residues" evidence="4">
    <location>
        <begin position="108"/>
        <end position="134"/>
    </location>
</feature>
<dbReference type="GO" id="GO:0005634">
    <property type="term" value="C:nucleus"/>
    <property type="evidence" value="ECO:0007669"/>
    <property type="project" value="UniProtKB-UniRule"/>
</dbReference>
<evidence type="ECO:0000256" key="2">
    <source>
        <dbReference type="ARBA" id="ARBA00023242"/>
    </source>
</evidence>
<evidence type="ECO:0000313" key="7">
    <source>
        <dbReference type="Proteomes" id="UP001220324"/>
    </source>
</evidence>
<feature type="compositionally biased region" description="Low complexity" evidence="4">
    <location>
        <begin position="94"/>
        <end position="107"/>
    </location>
</feature>
<evidence type="ECO:0000256" key="1">
    <source>
        <dbReference type="ARBA" id="ARBA00023125"/>
    </source>
</evidence>
<evidence type="ECO:0000313" key="6">
    <source>
        <dbReference type="EMBL" id="KAJ5532575.1"/>
    </source>
</evidence>
<evidence type="ECO:0000259" key="5">
    <source>
        <dbReference type="PROSITE" id="PS50118"/>
    </source>
</evidence>
<accession>A0AAD6CPU2</accession>
<feature type="region of interest" description="Disordered" evidence="4">
    <location>
        <begin position="70"/>
        <end position="146"/>
    </location>
</feature>
<proteinExistence type="predicted"/>
<evidence type="ECO:0000256" key="3">
    <source>
        <dbReference type="PROSITE-ProRule" id="PRU00267"/>
    </source>
</evidence>
<dbReference type="InterPro" id="IPR036910">
    <property type="entry name" value="HMG_box_dom_sf"/>
</dbReference>
<organism evidence="6 7">
    <name type="scientific">Penicillium frequentans</name>
    <dbReference type="NCBI Taxonomy" id="3151616"/>
    <lineage>
        <taxon>Eukaryota</taxon>
        <taxon>Fungi</taxon>
        <taxon>Dikarya</taxon>
        <taxon>Ascomycota</taxon>
        <taxon>Pezizomycotina</taxon>
        <taxon>Eurotiomycetes</taxon>
        <taxon>Eurotiomycetidae</taxon>
        <taxon>Eurotiales</taxon>
        <taxon>Aspergillaceae</taxon>
        <taxon>Penicillium</taxon>
    </lineage>
</organism>
<comment type="caution">
    <text evidence="6">The sequence shown here is derived from an EMBL/GenBank/DDBJ whole genome shotgun (WGS) entry which is preliminary data.</text>
</comment>
<dbReference type="PANTHER" id="PTHR45789">
    <property type="entry name" value="FI18025P1"/>
    <property type="match status" value="1"/>
</dbReference>
<dbReference type="PROSITE" id="PS50118">
    <property type="entry name" value="HMG_BOX_2"/>
    <property type="match status" value="1"/>
</dbReference>
<dbReference type="Pfam" id="PF00505">
    <property type="entry name" value="HMG_box"/>
    <property type="match status" value="1"/>
</dbReference>
<feature type="region of interest" description="Disordered" evidence="4">
    <location>
        <begin position="474"/>
        <end position="505"/>
    </location>
</feature>
<dbReference type="EMBL" id="JAQIZZ010000007">
    <property type="protein sequence ID" value="KAJ5532575.1"/>
    <property type="molecule type" value="Genomic_DNA"/>
</dbReference>
<keyword evidence="7" id="KW-1185">Reference proteome</keyword>
<protein>
    <recommendedName>
        <fullName evidence="5">HMG box domain-containing protein</fullName>
    </recommendedName>
</protein>
<name>A0AAD6CPU2_9EURO</name>
<reference evidence="6 7" key="1">
    <citation type="journal article" date="2023" name="IMA Fungus">
        <title>Comparative genomic study of the Penicillium genus elucidates a diverse pangenome and 15 lateral gene transfer events.</title>
        <authorList>
            <person name="Petersen C."/>
            <person name="Sorensen T."/>
            <person name="Nielsen M.R."/>
            <person name="Sondergaard T.E."/>
            <person name="Sorensen J.L."/>
            <person name="Fitzpatrick D.A."/>
            <person name="Frisvad J.C."/>
            <person name="Nielsen K.L."/>
        </authorList>
    </citation>
    <scope>NUCLEOTIDE SEQUENCE [LARGE SCALE GENOMIC DNA]</scope>
    <source>
        <strain evidence="6 7">IBT 35679</strain>
    </source>
</reference>
<feature type="compositionally biased region" description="Polar residues" evidence="4">
    <location>
        <begin position="474"/>
        <end position="488"/>
    </location>
</feature>
<dbReference type="InterPro" id="IPR009071">
    <property type="entry name" value="HMG_box_dom"/>
</dbReference>
<dbReference type="AlphaFoldDB" id="A0AAD6CPU2"/>